<evidence type="ECO:0000256" key="1">
    <source>
        <dbReference type="SAM" id="Phobius"/>
    </source>
</evidence>
<evidence type="ECO:0000313" key="2">
    <source>
        <dbReference type="EMBL" id="GAI54977.1"/>
    </source>
</evidence>
<evidence type="ECO:0008006" key="3">
    <source>
        <dbReference type="Google" id="ProtNLM"/>
    </source>
</evidence>
<sequence length="60" mass="7226">MYQAIKRRIPINYVDEEWFLKEKGFEHSENTLVIKVKRLIDIIVSSFILFISWPLFLLIA</sequence>
<comment type="caution">
    <text evidence="2">The sequence shown here is derived from an EMBL/GenBank/DDBJ whole genome shotgun (WGS) entry which is preliminary data.</text>
</comment>
<organism evidence="2">
    <name type="scientific">marine sediment metagenome</name>
    <dbReference type="NCBI Taxonomy" id="412755"/>
    <lineage>
        <taxon>unclassified sequences</taxon>
        <taxon>metagenomes</taxon>
        <taxon>ecological metagenomes</taxon>
    </lineage>
</organism>
<feature type="transmembrane region" description="Helical" evidence="1">
    <location>
        <begin position="39"/>
        <end position="59"/>
    </location>
</feature>
<gene>
    <name evidence="2" type="ORF">S06H3_64622</name>
</gene>
<name>X1PFC0_9ZZZZ</name>
<keyword evidence="1" id="KW-0812">Transmembrane</keyword>
<accession>X1PFC0</accession>
<protein>
    <recommendedName>
        <fullName evidence="3">Bacterial sugar transferase domain-containing protein</fullName>
    </recommendedName>
</protein>
<keyword evidence="1" id="KW-0472">Membrane</keyword>
<keyword evidence="1" id="KW-1133">Transmembrane helix</keyword>
<reference evidence="2" key="1">
    <citation type="journal article" date="2014" name="Front. Microbiol.">
        <title>High frequency of phylogenetically diverse reductive dehalogenase-homologous genes in deep subseafloor sedimentary metagenomes.</title>
        <authorList>
            <person name="Kawai M."/>
            <person name="Futagami T."/>
            <person name="Toyoda A."/>
            <person name="Takaki Y."/>
            <person name="Nishi S."/>
            <person name="Hori S."/>
            <person name="Arai W."/>
            <person name="Tsubouchi T."/>
            <person name="Morono Y."/>
            <person name="Uchiyama I."/>
            <person name="Ito T."/>
            <person name="Fujiyama A."/>
            <person name="Inagaki F."/>
            <person name="Takami H."/>
        </authorList>
    </citation>
    <scope>NUCLEOTIDE SEQUENCE</scope>
    <source>
        <strain evidence="2">Expedition CK06-06</strain>
    </source>
</reference>
<feature type="non-terminal residue" evidence="2">
    <location>
        <position position="60"/>
    </location>
</feature>
<proteinExistence type="predicted"/>
<dbReference type="AlphaFoldDB" id="X1PFC0"/>
<dbReference type="EMBL" id="BARV01043226">
    <property type="protein sequence ID" value="GAI54977.1"/>
    <property type="molecule type" value="Genomic_DNA"/>
</dbReference>